<evidence type="ECO:0000256" key="9">
    <source>
        <dbReference type="ARBA" id="ARBA00023136"/>
    </source>
</evidence>
<keyword evidence="9 11" id="KW-0472">Membrane</keyword>
<protein>
    <recommendedName>
        <fullName evidence="3">glucuronosyltransferase</fullName>
        <ecNumber evidence="3">2.4.1.17</ecNumber>
    </recommendedName>
</protein>
<evidence type="ECO:0000256" key="2">
    <source>
        <dbReference type="ARBA" id="ARBA00009995"/>
    </source>
</evidence>
<dbReference type="STRING" id="31234.E3MQX0"/>
<evidence type="ECO:0000313" key="13">
    <source>
        <dbReference type="EMBL" id="EFP07095.1"/>
    </source>
</evidence>
<organism evidence="14">
    <name type="scientific">Caenorhabditis remanei</name>
    <name type="common">Caenorhabditis vulgaris</name>
    <dbReference type="NCBI Taxonomy" id="31234"/>
    <lineage>
        <taxon>Eukaryota</taxon>
        <taxon>Metazoa</taxon>
        <taxon>Ecdysozoa</taxon>
        <taxon>Nematoda</taxon>
        <taxon>Chromadorea</taxon>
        <taxon>Rhabditida</taxon>
        <taxon>Rhabditina</taxon>
        <taxon>Rhabditomorpha</taxon>
        <taxon>Rhabditoidea</taxon>
        <taxon>Rhabditidae</taxon>
        <taxon>Peloderinae</taxon>
        <taxon>Caenorhabditis</taxon>
    </lineage>
</organism>
<evidence type="ECO:0000256" key="12">
    <source>
        <dbReference type="SAM" id="SignalP"/>
    </source>
</evidence>
<dbReference type="Pfam" id="PF00201">
    <property type="entry name" value="UDPGT"/>
    <property type="match status" value="1"/>
</dbReference>
<dbReference type="AlphaFoldDB" id="E3MQX0"/>
<dbReference type="PANTHER" id="PTHR48043">
    <property type="entry name" value="EG:EG0003.4 PROTEIN-RELATED"/>
    <property type="match status" value="1"/>
</dbReference>
<dbReference type="PANTHER" id="PTHR48043:SF82">
    <property type="entry name" value="GLUCURONOSYLTRANSFERASE"/>
    <property type="match status" value="1"/>
</dbReference>
<comment type="similarity">
    <text evidence="2">Belongs to the UDP-glycosyltransferase family.</text>
</comment>
<evidence type="ECO:0000256" key="4">
    <source>
        <dbReference type="ARBA" id="ARBA00022676"/>
    </source>
</evidence>
<comment type="catalytic activity">
    <reaction evidence="10">
        <text>glucuronate acceptor + UDP-alpha-D-glucuronate = acceptor beta-D-glucuronoside + UDP + H(+)</text>
        <dbReference type="Rhea" id="RHEA:21032"/>
        <dbReference type="ChEBI" id="CHEBI:15378"/>
        <dbReference type="ChEBI" id="CHEBI:58052"/>
        <dbReference type="ChEBI" id="CHEBI:58223"/>
        <dbReference type="ChEBI" id="CHEBI:132367"/>
        <dbReference type="ChEBI" id="CHEBI:132368"/>
        <dbReference type="EC" id="2.4.1.17"/>
    </reaction>
</comment>
<sequence>MRCLFPTLFLVLLTSQPILSYNYLVFCPLFAHSHHKFLAKIADTLTLAGHNVTFLVPVIVREYENIKYLEHTTDVVYIQPDEELEKIGEDADYSMFWKADFGIFSFVPAVQRFNKMFEQFSDNLRKDLSVLDKLKDRKFDAMIFEALAFCAHQNRVNFSQFPAIHDYLGIKAIFPSWSMTHMTELSKSIGEPASPSFVPTTVSPFGDQMTFQERLLNTIGDLSGFLLAPPAMRSYKYPHQVLDIEEIKSKAPFVFVNSNPFLDFPRPTLSKTIAIGGISVNVTQMREEKLSEEFDDILKKREKSVLISFGSILRSSEMPDEYKYTIVRVIKSLPDVTFIWKYETKDIKFAKNLPNLHFSKWVPQTALLADSRLTAFITHAGLGSVNELSYLGKPAILIPIFADQFRNAMMLARHNGSITLVRKDLGDFEKLKKSVDAILNDESYQINAKTLSHQLESQPFSPHDLLVKYAEYGARFGEIPSLDPYHRKMSFVSFFMIDIILFLSVILIGFVALLVFVVRLILRTILIRKLKIN</sequence>
<feature type="signal peptide" evidence="12">
    <location>
        <begin position="1"/>
        <end position="20"/>
    </location>
</feature>
<evidence type="ECO:0000256" key="10">
    <source>
        <dbReference type="ARBA" id="ARBA00047475"/>
    </source>
</evidence>
<feature type="transmembrane region" description="Helical" evidence="11">
    <location>
        <begin position="491"/>
        <end position="522"/>
    </location>
</feature>
<evidence type="ECO:0000256" key="11">
    <source>
        <dbReference type="SAM" id="Phobius"/>
    </source>
</evidence>
<dbReference type="Gene3D" id="3.40.50.2000">
    <property type="entry name" value="Glycogen Phosphorylase B"/>
    <property type="match status" value="1"/>
</dbReference>
<feature type="chain" id="PRO_5003177335" description="glucuronosyltransferase" evidence="12">
    <location>
        <begin position="21"/>
        <end position="533"/>
    </location>
</feature>
<keyword evidence="8 11" id="KW-1133">Transmembrane helix</keyword>
<keyword evidence="14" id="KW-1185">Reference proteome</keyword>
<evidence type="ECO:0000256" key="8">
    <source>
        <dbReference type="ARBA" id="ARBA00022989"/>
    </source>
</evidence>
<dbReference type="SUPFAM" id="SSF53756">
    <property type="entry name" value="UDP-Glycosyltransferase/glycogen phosphorylase"/>
    <property type="match status" value="1"/>
</dbReference>
<proteinExistence type="inferred from homology"/>
<dbReference type="OrthoDB" id="5835829at2759"/>
<dbReference type="EMBL" id="DS268467">
    <property type="protein sequence ID" value="EFP07095.1"/>
    <property type="molecule type" value="Genomic_DNA"/>
</dbReference>
<dbReference type="FunFam" id="3.40.50.2000:FF:000038">
    <property type="entry name" value="UDP-GlucuronosylTransferase"/>
    <property type="match status" value="1"/>
</dbReference>
<evidence type="ECO:0000313" key="14">
    <source>
        <dbReference type="Proteomes" id="UP000008281"/>
    </source>
</evidence>
<dbReference type="eggNOG" id="KOG1192">
    <property type="taxonomic scope" value="Eukaryota"/>
</dbReference>
<dbReference type="InterPro" id="IPR050271">
    <property type="entry name" value="UDP-glycosyltransferase"/>
</dbReference>
<dbReference type="GO" id="GO:0015020">
    <property type="term" value="F:glucuronosyltransferase activity"/>
    <property type="evidence" value="ECO:0007669"/>
    <property type="project" value="UniProtKB-EC"/>
</dbReference>
<evidence type="ECO:0000256" key="6">
    <source>
        <dbReference type="ARBA" id="ARBA00022692"/>
    </source>
</evidence>
<evidence type="ECO:0000256" key="7">
    <source>
        <dbReference type="ARBA" id="ARBA00022729"/>
    </source>
</evidence>
<comment type="subcellular location">
    <subcellularLocation>
        <location evidence="1">Membrane</location>
        <topology evidence="1">Single-pass membrane protein</topology>
    </subcellularLocation>
</comment>
<keyword evidence="7 12" id="KW-0732">Signal</keyword>
<evidence type="ECO:0000256" key="1">
    <source>
        <dbReference type="ARBA" id="ARBA00004167"/>
    </source>
</evidence>
<accession>E3MQX0</accession>
<name>E3MQX0_CAERE</name>
<keyword evidence="5" id="KW-0808">Transferase</keyword>
<gene>
    <name evidence="13" type="primary">Cre-ugt-34</name>
    <name evidence="13" type="ORF">CRE_12908</name>
</gene>
<dbReference type="InParanoid" id="E3MQX0"/>
<dbReference type="CDD" id="cd03784">
    <property type="entry name" value="GT1_Gtf-like"/>
    <property type="match status" value="1"/>
</dbReference>
<dbReference type="GO" id="GO:0016020">
    <property type="term" value="C:membrane"/>
    <property type="evidence" value="ECO:0007669"/>
    <property type="project" value="UniProtKB-SubCell"/>
</dbReference>
<keyword evidence="6 11" id="KW-0812">Transmembrane</keyword>
<dbReference type="HOGENOM" id="CLU_012949_1_4_1"/>
<reference evidence="13" key="1">
    <citation type="submission" date="2007-07" db="EMBL/GenBank/DDBJ databases">
        <title>PCAP assembly of the Caenorhabditis remanei genome.</title>
        <authorList>
            <consortium name="The Caenorhabditis remanei Sequencing Consortium"/>
            <person name="Wilson R.K."/>
        </authorList>
    </citation>
    <scope>NUCLEOTIDE SEQUENCE [LARGE SCALE GENOMIC DNA]</scope>
    <source>
        <strain evidence="13">PB4641</strain>
    </source>
</reference>
<dbReference type="EC" id="2.4.1.17" evidence="3"/>
<keyword evidence="4" id="KW-0328">Glycosyltransferase</keyword>
<dbReference type="OMA" id="MTHMTEL"/>
<dbReference type="Proteomes" id="UP000008281">
    <property type="component" value="Unassembled WGS sequence"/>
</dbReference>
<evidence type="ECO:0000256" key="5">
    <source>
        <dbReference type="ARBA" id="ARBA00022679"/>
    </source>
</evidence>
<dbReference type="InterPro" id="IPR002213">
    <property type="entry name" value="UDP_glucos_trans"/>
</dbReference>
<evidence type="ECO:0000256" key="3">
    <source>
        <dbReference type="ARBA" id="ARBA00012544"/>
    </source>
</evidence>